<dbReference type="EMBL" id="AXCN02000994">
    <property type="status" value="NOT_ANNOTATED_CDS"/>
    <property type="molecule type" value="Genomic_DNA"/>
</dbReference>
<name>A0A182QZ34_9DIPT</name>
<dbReference type="AlphaFoldDB" id="A0A182QZ34"/>
<dbReference type="VEuPathDB" id="VectorBase:AFAF019760"/>
<reference evidence="1" key="2">
    <citation type="submission" date="2020-05" db="UniProtKB">
        <authorList>
            <consortium name="EnsemblMetazoa"/>
        </authorList>
    </citation>
    <scope>IDENTIFICATION</scope>
    <source>
        <strain evidence="1">FAR1</strain>
    </source>
</reference>
<accession>A0A182QZ34</accession>
<reference evidence="2" key="1">
    <citation type="submission" date="2014-01" db="EMBL/GenBank/DDBJ databases">
        <title>The Genome Sequence of Anopheles farauti FAR1 (V2).</title>
        <authorList>
            <consortium name="The Broad Institute Genomics Platform"/>
            <person name="Neafsey D.E."/>
            <person name="Besansky N."/>
            <person name="Howell P."/>
            <person name="Walton C."/>
            <person name="Young S.K."/>
            <person name="Zeng Q."/>
            <person name="Gargeya S."/>
            <person name="Fitzgerald M."/>
            <person name="Haas B."/>
            <person name="Abouelleil A."/>
            <person name="Allen A.W."/>
            <person name="Alvarado L."/>
            <person name="Arachchi H.M."/>
            <person name="Berlin A.M."/>
            <person name="Chapman S.B."/>
            <person name="Gainer-Dewar J."/>
            <person name="Goldberg J."/>
            <person name="Griggs A."/>
            <person name="Gujja S."/>
            <person name="Hansen M."/>
            <person name="Howarth C."/>
            <person name="Imamovic A."/>
            <person name="Ireland A."/>
            <person name="Larimer J."/>
            <person name="McCowan C."/>
            <person name="Murphy C."/>
            <person name="Pearson M."/>
            <person name="Poon T.W."/>
            <person name="Priest M."/>
            <person name="Roberts A."/>
            <person name="Saif S."/>
            <person name="Shea T."/>
            <person name="Sisk P."/>
            <person name="Sykes S."/>
            <person name="Wortman J."/>
            <person name="Nusbaum C."/>
            <person name="Birren B."/>
        </authorList>
    </citation>
    <scope>NUCLEOTIDE SEQUENCE [LARGE SCALE GENOMIC DNA]</scope>
    <source>
        <strain evidence="2">FAR1</strain>
    </source>
</reference>
<sequence>MEPATLSEVSVTVLSIDAVDVHTVPIGVDARLDPDAPYQTVHVTVRIQLIRTETHQLRHRNLVYVHTARGHVQQLQLIQGHKNTVMAKRIEAVLRTVDVLRVGRICQKVACQLILPQTLVIAPEAGVYTDAPQQALCFTVAHNHTGM</sequence>
<dbReference type="EnsemblMetazoa" id="AFAF019760-RA">
    <property type="protein sequence ID" value="AFAF019760-PA"/>
    <property type="gene ID" value="AFAF019760"/>
</dbReference>
<keyword evidence="2" id="KW-1185">Reference proteome</keyword>
<evidence type="ECO:0000313" key="2">
    <source>
        <dbReference type="Proteomes" id="UP000075886"/>
    </source>
</evidence>
<evidence type="ECO:0000313" key="1">
    <source>
        <dbReference type="EnsemblMetazoa" id="AFAF019760-PA"/>
    </source>
</evidence>
<dbReference type="Proteomes" id="UP000075886">
    <property type="component" value="Unassembled WGS sequence"/>
</dbReference>
<proteinExistence type="predicted"/>
<organism evidence="1 2">
    <name type="scientific">Anopheles farauti</name>
    <dbReference type="NCBI Taxonomy" id="69004"/>
    <lineage>
        <taxon>Eukaryota</taxon>
        <taxon>Metazoa</taxon>
        <taxon>Ecdysozoa</taxon>
        <taxon>Arthropoda</taxon>
        <taxon>Hexapoda</taxon>
        <taxon>Insecta</taxon>
        <taxon>Pterygota</taxon>
        <taxon>Neoptera</taxon>
        <taxon>Endopterygota</taxon>
        <taxon>Diptera</taxon>
        <taxon>Nematocera</taxon>
        <taxon>Culicoidea</taxon>
        <taxon>Culicidae</taxon>
        <taxon>Anophelinae</taxon>
        <taxon>Anopheles</taxon>
    </lineage>
</organism>
<protein>
    <submittedName>
        <fullName evidence="1">Uncharacterized protein</fullName>
    </submittedName>
</protein>